<feature type="domain" description="Secretion system C-terminal sorting" evidence="2">
    <location>
        <begin position="44"/>
        <end position="110"/>
    </location>
</feature>
<keyword evidence="1" id="KW-0732">Signal</keyword>
<reference evidence="3" key="1">
    <citation type="submission" date="2022-10" db="EMBL/GenBank/DDBJ databases">
        <title>Comparative genomics and taxonomic characterization of three novel marine species of genus Reichenbachiella exhibiting antioxidant and polysaccharide degradation activities.</title>
        <authorList>
            <person name="Muhammad N."/>
            <person name="Lee Y.-J."/>
            <person name="Ko J."/>
            <person name="Kim S.-G."/>
        </authorList>
    </citation>
    <scope>NUCLEOTIDE SEQUENCE</scope>
    <source>
        <strain evidence="3">Wsw4-B4</strain>
    </source>
</reference>
<keyword evidence="4" id="KW-1185">Reference proteome</keyword>
<evidence type="ECO:0000256" key="1">
    <source>
        <dbReference type="SAM" id="SignalP"/>
    </source>
</evidence>
<dbReference type="InterPro" id="IPR026444">
    <property type="entry name" value="Secre_tail"/>
</dbReference>
<sequence length="114" mass="12808">MKASLKFLVVVVFATVANVALANVDKANEEKSAEVKAQIFSAKKDMIYVQLEKAGKGKVIIEISDLQGHILHYEAVKDKTKVLKRFDISNLPAGAYIYEVSNDYYSLRKKIEKE</sequence>
<evidence type="ECO:0000313" key="4">
    <source>
        <dbReference type="Proteomes" id="UP001062165"/>
    </source>
</evidence>
<dbReference type="NCBIfam" id="TIGR04183">
    <property type="entry name" value="Por_Secre_tail"/>
    <property type="match status" value="1"/>
</dbReference>
<dbReference type="RefSeq" id="WP_263051864.1">
    <property type="nucleotide sequence ID" value="NZ_CP106735.1"/>
</dbReference>
<proteinExistence type="predicted"/>
<dbReference type="EMBL" id="CP106735">
    <property type="protein sequence ID" value="UXX80134.1"/>
    <property type="molecule type" value="Genomic_DNA"/>
</dbReference>
<protein>
    <submittedName>
        <fullName evidence="3">T9SS type A sorting domain-containing protein</fullName>
    </submittedName>
</protein>
<gene>
    <name evidence="3" type="ORF">N7E81_03315</name>
</gene>
<dbReference type="Proteomes" id="UP001062165">
    <property type="component" value="Chromosome"/>
</dbReference>
<evidence type="ECO:0000259" key="2">
    <source>
        <dbReference type="Pfam" id="PF18962"/>
    </source>
</evidence>
<accession>A0ABY6D2Z6</accession>
<evidence type="ECO:0000313" key="3">
    <source>
        <dbReference type="EMBL" id="UXX80134.1"/>
    </source>
</evidence>
<dbReference type="Pfam" id="PF18962">
    <property type="entry name" value="Por_Secre_tail"/>
    <property type="match status" value="1"/>
</dbReference>
<feature type="chain" id="PRO_5046840506" evidence="1">
    <location>
        <begin position="23"/>
        <end position="114"/>
    </location>
</feature>
<name>A0ABY6D2Z6_9BACT</name>
<organism evidence="3 4">
    <name type="scientific">Reichenbachiella carrageenanivorans</name>
    <dbReference type="NCBI Taxonomy" id="2979869"/>
    <lineage>
        <taxon>Bacteria</taxon>
        <taxon>Pseudomonadati</taxon>
        <taxon>Bacteroidota</taxon>
        <taxon>Cytophagia</taxon>
        <taxon>Cytophagales</taxon>
        <taxon>Reichenbachiellaceae</taxon>
        <taxon>Reichenbachiella</taxon>
    </lineage>
</organism>
<feature type="signal peptide" evidence="1">
    <location>
        <begin position="1"/>
        <end position="22"/>
    </location>
</feature>